<feature type="chain" id="PRO_5015448877" description="DUF4369 domain-containing protein" evidence="1">
    <location>
        <begin position="23"/>
        <end position="290"/>
    </location>
</feature>
<dbReference type="EMBL" id="PCPP01000005">
    <property type="protein sequence ID" value="PRB81182.1"/>
    <property type="molecule type" value="Genomic_DNA"/>
</dbReference>
<feature type="signal peptide" evidence="1">
    <location>
        <begin position="1"/>
        <end position="22"/>
    </location>
</feature>
<keyword evidence="1" id="KW-0732">Signal</keyword>
<dbReference type="AlphaFoldDB" id="A0A2S9CKY8"/>
<evidence type="ECO:0000313" key="2">
    <source>
        <dbReference type="EMBL" id="PRB81182.1"/>
    </source>
</evidence>
<dbReference type="Proteomes" id="UP000238534">
    <property type="component" value="Unassembled WGS sequence"/>
</dbReference>
<dbReference type="EMBL" id="PCPH01000006">
    <property type="protein sequence ID" value="PRB88118.1"/>
    <property type="molecule type" value="Genomic_DNA"/>
</dbReference>
<evidence type="ECO:0008006" key="6">
    <source>
        <dbReference type="Google" id="ProtNLM"/>
    </source>
</evidence>
<evidence type="ECO:0000256" key="1">
    <source>
        <dbReference type="SAM" id="SignalP"/>
    </source>
</evidence>
<gene>
    <name evidence="2" type="ORF">CQ022_20475</name>
    <name evidence="3" type="ORF">CQ033_19380</name>
</gene>
<keyword evidence="4" id="KW-1185">Reference proteome</keyword>
<dbReference type="RefSeq" id="WP_105684147.1">
    <property type="nucleotide sequence ID" value="NZ_JBBGZD010000005.1"/>
</dbReference>
<evidence type="ECO:0000313" key="3">
    <source>
        <dbReference type="EMBL" id="PRB88118.1"/>
    </source>
</evidence>
<comment type="caution">
    <text evidence="2">The sequence shown here is derived from an EMBL/GenBank/DDBJ whole genome shotgun (WGS) entry which is preliminary data.</text>
</comment>
<dbReference type="OrthoDB" id="1242507at2"/>
<reference evidence="4 5" key="1">
    <citation type="submission" date="2017-09" db="EMBL/GenBank/DDBJ databases">
        <title>Genomic, metabolic, and phenotypic characteristics of bacterial isolates from the natural microbiome of the model nematode Caenorhabditis elegans.</title>
        <authorList>
            <person name="Zimmermann J."/>
            <person name="Obeng N."/>
            <person name="Yang W."/>
            <person name="Obeng O."/>
            <person name="Kissoyan K."/>
            <person name="Pees B."/>
            <person name="Dirksen P."/>
            <person name="Hoppner M."/>
            <person name="Franke A."/>
            <person name="Rosenstiel P."/>
            <person name="Leippe M."/>
            <person name="Dierking K."/>
            <person name="Kaleta C."/>
            <person name="Schulenburg H."/>
        </authorList>
    </citation>
    <scope>NUCLEOTIDE SEQUENCE [LARGE SCALE GENOMIC DNA]</scope>
    <source>
        <strain evidence="2 5">MYb25</strain>
        <strain evidence="3 4">MYb44</strain>
    </source>
</reference>
<dbReference type="Proteomes" id="UP000238325">
    <property type="component" value="Unassembled WGS sequence"/>
</dbReference>
<protein>
    <recommendedName>
        <fullName evidence="6">DUF4369 domain-containing protein</fullName>
    </recommendedName>
</protein>
<accession>A0A2S9CKY8</accession>
<evidence type="ECO:0000313" key="4">
    <source>
        <dbReference type="Proteomes" id="UP000238325"/>
    </source>
</evidence>
<evidence type="ECO:0000313" key="5">
    <source>
        <dbReference type="Proteomes" id="UP000238534"/>
    </source>
</evidence>
<name>A0A2S9CKY8_CHRCI</name>
<proteinExistence type="predicted"/>
<organism evidence="2 5">
    <name type="scientific">Chryseobacterium culicis</name>
    <dbReference type="NCBI Taxonomy" id="680127"/>
    <lineage>
        <taxon>Bacteria</taxon>
        <taxon>Pseudomonadati</taxon>
        <taxon>Bacteroidota</taxon>
        <taxon>Flavobacteriia</taxon>
        <taxon>Flavobacteriales</taxon>
        <taxon>Weeksellaceae</taxon>
        <taxon>Chryseobacterium group</taxon>
        <taxon>Chryseobacterium</taxon>
    </lineage>
</organism>
<sequence>MKQSFLGKRIFCILLFSSSVLSSQKITIINNNTGSVTIKNNKTEVILKDGNKKEFSGIVNKISIKGTQDLDRSLTIYLEPTEKLILTIKNNTIVYQGDQAAINEYLNEKLNVDTYGKMKDYLQASEKKSLSPLKINSELFLTNILKKVNLKSIIISSEDTNSTKKIKTHIKYNWLYTIFSSVISLKDKNFSKEVINYYYQKYIESDTAEFSCNGAFQYSVMEILIKNKDIVSAQFPMYTIVEHSDSDNINQYLPKTCQKYFFFNKYRYFEHINDPQKDYYEKVLNEKFTD</sequence>